<evidence type="ECO:0000256" key="6">
    <source>
        <dbReference type="ARBA" id="ARBA00023125"/>
    </source>
</evidence>
<dbReference type="Pfam" id="PF02586">
    <property type="entry name" value="SRAP"/>
    <property type="match status" value="1"/>
</dbReference>
<dbReference type="OrthoDB" id="6192129at2"/>
<keyword evidence="10" id="KW-1185">Reference proteome</keyword>
<dbReference type="GO" id="GO:0006508">
    <property type="term" value="P:proteolysis"/>
    <property type="evidence" value="ECO:0007669"/>
    <property type="project" value="UniProtKB-KW"/>
</dbReference>
<evidence type="ECO:0000313" key="10">
    <source>
        <dbReference type="Proteomes" id="UP000254677"/>
    </source>
</evidence>
<organism evidence="9 10">
    <name type="scientific">Legionella donaldsonii</name>
    <dbReference type="NCBI Taxonomy" id="45060"/>
    <lineage>
        <taxon>Bacteria</taxon>
        <taxon>Pseudomonadati</taxon>
        <taxon>Pseudomonadota</taxon>
        <taxon>Gammaproteobacteria</taxon>
        <taxon>Legionellales</taxon>
        <taxon>Legionellaceae</taxon>
        <taxon>Legionella</taxon>
    </lineage>
</organism>
<dbReference type="PANTHER" id="PTHR13604:SF0">
    <property type="entry name" value="ABASIC SITE PROCESSING PROTEIN HMCES"/>
    <property type="match status" value="1"/>
</dbReference>
<reference evidence="9 10" key="1">
    <citation type="submission" date="2018-06" db="EMBL/GenBank/DDBJ databases">
        <authorList>
            <consortium name="Pathogen Informatics"/>
            <person name="Doyle S."/>
        </authorList>
    </citation>
    <scope>NUCLEOTIDE SEQUENCE [LARGE SCALE GENOMIC DNA]</scope>
    <source>
        <strain evidence="9 10">NCTC13292</strain>
    </source>
</reference>
<dbReference type="Gene3D" id="3.90.1680.10">
    <property type="entry name" value="SOS response associated peptidase-like"/>
    <property type="match status" value="1"/>
</dbReference>
<evidence type="ECO:0000313" key="9">
    <source>
        <dbReference type="EMBL" id="STX84919.1"/>
    </source>
</evidence>
<dbReference type="EC" id="3.4.-.-" evidence="8"/>
<evidence type="ECO:0000256" key="2">
    <source>
        <dbReference type="ARBA" id="ARBA00022670"/>
    </source>
</evidence>
<dbReference type="GO" id="GO:0003697">
    <property type="term" value="F:single-stranded DNA binding"/>
    <property type="evidence" value="ECO:0007669"/>
    <property type="project" value="InterPro"/>
</dbReference>
<dbReference type="EMBL" id="UGOA01000003">
    <property type="protein sequence ID" value="STX84919.1"/>
    <property type="molecule type" value="Genomic_DNA"/>
</dbReference>
<gene>
    <name evidence="9" type="primary">yedK</name>
    <name evidence="9" type="ORF">NCTC13292_03271</name>
</gene>
<keyword evidence="3" id="KW-0227">DNA damage</keyword>
<dbReference type="InterPro" id="IPR003738">
    <property type="entry name" value="SRAP"/>
</dbReference>
<dbReference type="AlphaFoldDB" id="A0A378KK50"/>
<protein>
    <recommendedName>
        <fullName evidence="8">Abasic site processing protein</fullName>
        <ecNumber evidence="8">3.4.-.-</ecNumber>
    </recommendedName>
</protein>
<evidence type="ECO:0000256" key="8">
    <source>
        <dbReference type="RuleBase" id="RU364100"/>
    </source>
</evidence>
<keyword evidence="6" id="KW-0238">DNA-binding</keyword>
<keyword evidence="7" id="KW-0456">Lyase</keyword>
<sequence length="228" mass="26407">MCGRFAIDADIEKIREQFKINSIDPLLKSYNVAPTEGAVCLIHTEEGLNAVQMRWGIVPWYTKGKKPSLLINARLETVAEKPAFQQSLKHRRCLMLMSGFFEWKHASQDKKTFKQPYYITRHDTKLMAVAAIWDNFKPEPDISIPSCCVLTTNENKTVSSLHERMPWILSESQQREWLESKSFLANDLEAIIEKNEDIPLDCYPVTPLMNSPYYKEKDSIQPLRRKLA</sequence>
<dbReference type="GO" id="GO:0106300">
    <property type="term" value="P:protein-DNA covalent cross-linking repair"/>
    <property type="evidence" value="ECO:0007669"/>
    <property type="project" value="InterPro"/>
</dbReference>
<dbReference type="PANTHER" id="PTHR13604">
    <property type="entry name" value="DC12-RELATED"/>
    <property type="match status" value="1"/>
</dbReference>
<comment type="similarity">
    <text evidence="1 8">Belongs to the SOS response-associated peptidase family.</text>
</comment>
<keyword evidence="4 8" id="KW-0378">Hydrolase</keyword>
<dbReference type="InterPro" id="IPR036590">
    <property type="entry name" value="SRAP-like"/>
</dbReference>
<name>A0A378KK50_9GAMM</name>
<keyword evidence="5" id="KW-0190">Covalent protein-DNA linkage</keyword>
<evidence type="ECO:0000256" key="3">
    <source>
        <dbReference type="ARBA" id="ARBA00022763"/>
    </source>
</evidence>
<dbReference type="GO" id="GO:0008233">
    <property type="term" value="F:peptidase activity"/>
    <property type="evidence" value="ECO:0007669"/>
    <property type="project" value="UniProtKB-KW"/>
</dbReference>
<dbReference type="SUPFAM" id="SSF143081">
    <property type="entry name" value="BB1717-like"/>
    <property type="match status" value="1"/>
</dbReference>
<evidence type="ECO:0000256" key="7">
    <source>
        <dbReference type="ARBA" id="ARBA00023239"/>
    </source>
</evidence>
<dbReference type="GO" id="GO:0016829">
    <property type="term" value="F:lyase activity"/>
    <property type="evidence" value="ECO:0007669"/>
    <property type="project" value="UniProtKB-KW"/>
</dbReference>
<evidence type="ECO:0000256" key="1">
    <source>
        <dbReference type="ARBA" id="ARBA00008136"/>
    </source>
</evidence>
<accession>A0A378KK50</accession>
<dbReference type="Proteomes" id="UP000254677">
    <property type="component" value="Unassembled WGS sequence"/>
</dbReference>
<dbReference type="RefSeq" id="WP_115222943.1">
    <property type="nucleotide sequence ID" value="NZ_UGOA01000003.1"/>
</dbReference>
<evidence type="ECO:0000256" key="4">
    <source>
        <dbReference type="ARBA" id="ARBA00022801"/>
    </source>
</evidence>
<keyword evidence="2 8" id="KW-0645">Protease</keyword>
<evidence type="ECO:0000256" key="5">
    <source>
        <dbReference type="ARBA" id="ARBA00023124"/>
    </source>
</evidence>
<proteinExistence type="inferred from homology"/>